<dbReference type="AlphaFoldDB" id="A0AAJ8E382"/>
<reference evidence="2" key="1">
    <citation type="submission" date="2025-02" db="EMBL/GenBank/DDBJ databases">
        <authorList>
            <consortium name="NCBI Genome Project"/>
        </authorList>
    </citation>
    <scope>NUCLEOTIDE SEQUENCE</scope>
</reference>
<evidence type="ECO:0000313" key="2">
    <source>
        <dbReference type="RefSeq" id="XP_059605239.1"/>
    </source>
</evidence>
<feature type="compositionally biased region" description="Basic and acidic residues" evidence="1">
    <location>
        <begin position="70"/>
        <end position="79"/>
    </location>
</feature>
<reference evidence="2" key="2">
    <citation type="submission" date="2025-08" db="UniProtKB">
        <authorList>
            <consortium name="RefSeq"/>
        </authorList>
    </citation>
    <scope>IDENTIFICATION</scope>
</reference>
<dbReference type="RefSeq" id="XP_059605239.1">
    <property type="nucleotide sequence ID" value="XM_059747068.1"/>
</dbReference>
<name>A0AAJ8E382_ASPNG</name>
<feature type="region of interest" description="Disordered" evidence="1">
    <location>
        <begin position="52"/>
        <end position="79"/>
    </location>
</feature>
<gene>
    <name evidence="2" type="ORF">An03g04300</name>
</gene>
<dbReference type="KEGG" id="ang:An03g04300"/>
<accession>A0AAJ8E382</accession>
<organism evidence="2">
    <name type="scientific">Aspergillus niger</name>
    <dbReference type="NCBI Taxonomy" id="5061"/>
    <lineage>
        <taxon>Eukaryota</taxon>
        <taxon>Fungi</taxon>
        <taxon>Dikarya</taxon>
        <taxon>Ascomycota</taxon>
        <taxon>Pezizomycotina</taxon>
        <taxon>Eurotiomycetes</taxon>
        <taxon>Eurotiomycetidae</taxon>
        <taxon>Eurotiales</taxon>
        <taxon>Aspergillaceae</taxon>
        <taxon>Aspergillus</taxon>
        <taxon>Aspergillus subgen. Circumdati</taxon>
    </lineage>
</organism>
<evidence type="ECO:0000256" key="1">
    <source>
        <dbReference type="SAM" id="MobiDB-lite"/>
    </source>
</evidence>
<proteinExistence type="predicted"/>
<sequence length="79" mass="8810">MDRIGGTCLGEGMRWDEEDLKGAAGYGYGCGLSCLELRRWYAYGDVTGISLERKDEEKEASNGSTQASKHASDRKDDWR</sequence>
<protein>
    <submittedName>
        <fullName evidence="2">Uncharacterized protein</fullName>
    </submittedName>
</protein>
<dbReference type="GeneID" id="84590715"/>
<dbReference type="VEuPathDB" id="FungiDB:An03g04300"/>